<sequence length="45" mass="5068">MEAMINFLNAKSNETIKVQLADDELVEHMYYIDAINAIPPLCATL</sequence>
<evidence type="ECO:0000313" key="1">
    <source>
        <dbReference type="Proteomes" id="UP000887540"/>
    </source>
</evidence>
<accession>A0A914CW91</accession>
<name>A0A914CW91_9BILA</name>
<dbReference type="AlphaFoldDB" id="A0A914CW91"/>
<dbReference type="WBParaSite" id="ACRNAN_scaffold14844.g10375.t1">
    <property type="protein sequence ID" value="ACRNAN_scaffold14844.g10375.t1"/>
    <property type="gene ID" value="ACRNAN_scaffold14844.g10375"/>
</dbReference>
<organism evidence="1 2">
    <name type="scientific">Acrobeloides nanus</name>
    <dbReference type="NCBI Taxonomy" id="290746"/>
    <lineage>
        <taxon>Eukaryota</taxon>
        <taxon>Metazoa</taxon>
        <taxon>Ecdysozoa</taxon>
        <taxon>Nematoda</taxon>
        <taxon>Chromadorea</taxon>
        <taxon>Rhabditida</taxon>
        <taxon>Tylenchina</taxon>
        <taxon>Cephalobomorpha</taxon>
        <taxon>Cephaloboidea</taxon>
        <taxon>Cephalobidae</taxon>
        <taxon>Acrobeloides</taxon>
    </lineage>
</organism>
<reference evidence="2" key="1">
    <citation type="submission" date="2022-11" db="UniProtKB">
        <authorList>
            <consortium name="WormBaseParasite"/>
        </authorList>
    </citation>
    <scope>IDENTIFICATION</scope>
</reference>
<proteinExistence type="predicted"/>
<evidence type="ECO:0000313" key="2">
    <source>
        <dbReference type="WBParaSite" id="ACRNAN_scaffold14844.g10375.t1"/>
    </source>
</evidence>
<dbReference type="Proteomes" id="UP000887540">
    <property type="component" value="Unplaced"/>
</dbReference>
<keyword evidence="1" id="KW-1185">Reference proteome</keyword>
<protein>
    <submittedName>
        <fullName evidence="2">Uncharacterized protein</fullName>
    </submittedName>
</protein>